<dbReference type="NCBIfam" id="TIGR01768">
    <property type="entry name" value="GGGP-family"/>
    <property type="match status" value="1"/>
</dbReference>
<proteinExistence type="inferred from homology"/>
<accession>A0A4R2NRJ6</accession>
<dbReference type="Gene3D" id="3.20.20.390">
    <property type="entry name" value="FMN-linked oxidoreductases"/>
    <property type="match status" value="1"/>
</dbReference>
<keyword evidence="1 10" id="KW-0444">Lipid biosynthesis</keyword>
<dbReference type="GO" id="GO:0046474">
    <property type="term" value="P:glycerophospholipid biosynthetic process"/>
    <property type="evidence" value="ECO:0007669"/>
    <property type="project" value="UniProtKB-UniRule"/>
</dbReference>
<keyword evidence="7 10" id="KW-1208">Phospholipid metabolism</keyword>
<evidence type="ECO:0000256" key="1">
    <source>
        <dbReference type="ARBA" id="ARBA00022516"/>
    </source>
</evidence>
<dbReference type="GO" id="GO:0120536">
    <property type="term" value="F:heptaprenylglyceryl phosphate synthase activity"/>
    <property type="evidence" value="ECO:0007669"/>
    <property type="project" value="RHEA"/>
</dbReference>
<dbReference type="HAMAP" id="MF_00112">
    <property type="entry name" value="GGGP_HepGP_synthase"/>
    <property type="match status" value="1"/>
</dbReference>
<dbReference type="EC" id="2.5.1.n9" evidence="9 10"/>
<keyword evidence="5 10" id="KW-0443">Lipid metabolism</keyword>
<keyword evidence="6 10" id="KW-0594">Phospholipid biosynthesis</keyword>
<dbReference type="InterPro" id="IPR038597">
    <property type="entry name" value="GGGP/HepGP_synthase_sf"/>
</dbReference>
<dbReference type="GO" id="GO:0000287">
    <property type="term" value="F:magnesium ion binding"/>
    <property type="evidence" value="ECO:0007669"/>
    <property type="project" value="UniProtKB-UniRule"/>
</dbReference>
<evidence type="ECO:0000256" key="5">
    <source>
        <dbReference type="ARBA" id="ARBA00023098"/>
    </source>
</evidence>
<feature type="binding site" evidence="10">
    <location>
        <position position="40"/>
    </location>
    <ligand>
        <name>Mg(2+)</name>
        <dbReference type="ChEBI" id="CHEBI:18420"/>
    </ligand>
</feature>
<sequence>MDTYKEWRHVFKLDPNKPIGDDAVEKICESGTDAVIVGGTDGVTLDNTLYLLSRIRQHAVECALEISNIDAVTPGFDYYFIPTVFNSCNTDWLIGRHHEAVKVFGETINWDEVVMEGYCILNPEAKAAKLTAADTELNGEDVASYAMMAEKMFNLPVFYIEYSGQFGDMDKLRKVKDKLQQTRLFYGGGINNAERAKLAAEYADTVVVGNAIYDNLKVALKTVRAVKSVTL</sequence>
<dbReference type="Pfam" id="PF01884">
    <property type="entry name" value="PcrB"/>
    <property type="match status" value="1"/>
</dbReference>
<organism evidence="11 12">
    <name type="scientific">Scopulibacillus darangshiensis</name>
    <dbReference type="NCBI Taxonomy" id="442528"/>
    <lineage>
        <taxon>Bacteria</taxon>
        <taxon>Bacillati</taxon>
        <taxon>Bacillota</taxon>
        <taxon>Bacilli</taxon>
        <taxon>Bacillales</taxon>
        <taxon>Sporolactobacillaceae</taxon>
        <taxon>Scopulibacillus</taxon>
    </lineage>
</organism>
<evidence type="ECO:0000256" key="3">
    <source>
        <dbReference type="ARBA" id="ARBA00022723"/>
    </source>
</evidence>
<dbReference type="Proteomes" id="UP000295416">
    <property type="component" value="Unassembled WGS sequence"/>
</dbReference>
<evidence type="ECO:0000256" key="10">
    <source>
        <dbReference type="HAMAP-Rule" id="MF_00112"/>
    </source>
</evidence>
<dbReference type="CDD" id="cd02812">
    <property type="entry name" value="PcrB_like"/>
    <property type="match status" value="1"/>
</dbReference>
<dbReference type="InterPro" id="IPR039074">
    <property type="entry name" value="GGGP/HepGP_synthase_I"/>
</dbReference>
<dbReference type="InterPro" id="IPR008205">
    <property type="entry name" value="GGGP_HepGP_synthase"/>
</dbReference>
<keyword evidence="4 10" id="KW-0460">Magnesium</keyword>
<feature type="binding site" evidence="10">
    <location>
        <begin position="159"/>
        <end position="164"/>
    </location>
    <ligand>
        <name>sn-glycerol 1-phosphate</name>
        <dbReference type="ChEBI" id="CHEBI:57685"/>
    </ligand>
</feature>
<comment type="cofactor">
    <cofactor evidence="10">
        <name>Mg(2+)</name>
        <dbReference type="ChEBI" id="CHEBI:18420"/>
    </cofactor>
</comment>
<feature type="binding site" evidence="10">
    <location>
        <position position="12"/>
    </location>
    <ligand>
        <name>sn-glycerol 1-phosphate</name>
        <dbReference type="ChEBI" id="CHEBI:57685"/>
    </ligand>
</feature>
<evidence type="ECO:0000256" key="7">
    <source>
        <dbReference type="ARBA" id="ARBA00023264"/>
    </source>
</evidence>
<comment type="catalytic activity">
    <reaction evidence="8 10">
        <text>sn-glycerol 1-phosphate + all-trans-heptaprenyl diphosphate = 3-heptaprenyl-sn-glycero-1-phosphate + diphosphate</text>
        <dbReference type="Rhea" id="RHEA:33495"/>
        <dbReference type="ChEBI" id="CHEBI:33019"/>
        <dbReference type="ChEBI" id="CHEBI:57685"/>
        <dbReference type="ChEBI" id="CHEBI:58206"/>
        <dbReference type="ChEBI" id="CHEBI:64781"/>
        <dbReference type="EC" id="2.5.1.n9"/>
    </reaction>
</comment>
<evidence type="ECO:0000256" key="9">
    <source>
        <dbReference type="ARBA" id="ARBA00066888"/>
    </source>
</evidence>
<evidence type="ECO:0000313" key="11">
    <source>
        <dbReference type="EMBL" id="TCP24111.1"/>
    </source>
</evidence>
<dbReference type="OrthoDB" id="2381757at2"/>
<dbReference type="FunFam" id="3.20.20.390:FF:000001">
    <property type="entry name" value="Heptaprenylglyceryl phosphate synthase"/>
    <property type="match status" value="1"/>
</dbReference>
<dbReference type="PANTHER" id="PTHR40029">
    <property type="match status" value="1"/>
</dbReference>
<reference evidence="11 12" key="1">
    <citation type="submission" date="2019-03" db="EMBL/GenBank/DDBJ databases">
        <title>Genomic Encyclopedia of Type Strains, Phase IV (KMG-IV): sequencing the most valuable type-strain genomes for metagenomic binning, comparative biology and taxonomic classification.</title>
        <authorList>
            <person name="Goeker M."/>
        </authorList>
    </citation>
    <scope>NUCLEOTIDE SEQUENCE [LARGE SCALE GENOMIC DNA]</scope>
    <source>
        <strain evidence="11 12">DSM 19377</strain>
    </source>
</reference>
<feature type="binding site" evidence="10">
    <location>
        <position position="189"/>
    </location>
    <ligand>
        <name>sn-glycerol 1-phosphate</name>
        <dbReference type="ChEBI" id="CHEBI:57685"/>
    </ligand>
</feature>
<protein>
    <recommendedName>
        <fullName evidence="9 10">Heptaprenylglyceryl phosphate synthase</fullName>
        <shortName evidence="10">HepGP synthase</shortName>
        <ecNumber evidence="9 10">2.5.1.n9</ecNumber>
    </recommendedName>
    <alternativeName>
        <fullName evidence="10">Glycerol-1-phosphate heptaprenyltransferase</fullName>
    </alternativeName>
</protein>
<comment type="subunit">
    <text evidence="10">Homodimer.</text>
</comment>
<comment type="caution">
    <text evidence="11">The sequence shown here is derived from an EMBL/GenBank/DDBJ whole genome shotgun (WGS) entry which is preliminary data.</text>
</comment>
<comment type="similarity">
    <text evidence="10">Belongs to the GGGP/HepGP synthase family. Group I subfamily.</text>
</comment>
<dbReference type="EMBL" id="SLXK01000027">
    <property type="protein sequence ID" value="TCP24111.1"/>
    <property type="molecule type" value="Genomic_DNA"/>
</dbReference>
<keyword evidence="12" id="KW-1185">Reference proteome</keyword>
<dbReference type="AlphaFoldDB" id="A0A4R2NRJ6"/>
<evidence type="ECO:0000313" key="12">
    <source>
        <dbReference type="Proteomes" id="UP000295416"/>
    </source>
</evidence>
<feature type="binding site" evidence="10">
    <location>
        <begin position="209"/>
        <end position="210"/>
    </location>
    <ligand>
        <name>sn-glycerol 1-phosphate</name>
        <dbReference type="ChEBI" id="CHEBI:57685"/>
    </ligand>
</feature>
<evidence type="ECO:0000256" key="4">
    <source>
        <dbReference type="ARBA" id="ARBA00022842"/>
    </source>
</evidence>
<dbReference type="UniPathway" id="UPA00940"/>
<evidence type="ECO:0000256" key="6">
    <source>
        <dbReference type="ARBA" id="ARBA00023209"/>
    </source>
</evidence>
<keyword evidence="3 10" id="KW-0479">Metal-binding</keyword>
<gene>
    <name evidence="10" type="primary">pcrB</name>
    <name evidence="11" type="ORF">EV207_12735</name>
</gene>
<dbReference type="RefSeq" id="WP_132747163.1">
    <property type="nucleotide sequence ID" value="NZ_SLXK01000027.1"/>
</dbReference>
<evidence type="ECO:0000256" key="8">
    <source>
        <dbReference type="ARBA" id="ARBA00048318"/>
    </source>
</evidence>
<keyword evidence="2 10" id="KW-0808">Transferase</keyword>
<name>A0A4R2NRJ6_9BACL</name>
<comment type="caution">
    <text evidence="10">Lacks conserved residue(s) required for the propagation of feature annotation.</text>
</comment>
<feature type="binding site" evidence="10">
    <location>
        <position position="14"/>
    </location>
    <ligand>
        <name>Mg(2+)</name>
        <dbReference type="ChEBI" id="CHEBI:18420"/>
    </ligand>
</feature>
<dbReference type="PANTHER" id="PTHR40029:SF2">
    <property type="entry name" value="HEPTAPRENYLGLYCERYL PHOSPHATE SYNTHASE"/>
    <property type="match status" value="1"/>
</dbReference>
<dbReference type="NCBIfam" id="NF003197">
    <property type="entry name" value="PRK04169.1-1"/>
    <property type="match status" value="1"/>
</dbReference>
<evidence type="ECO:0000256" key="2">
    <source>
        <dbReference type="ARBA" id="ARBA00022679"/>
    </source>
</evidence>
<dbReference type="NCBIfam" id="NF003199">
    <property type="entry name" value="PRK04169.1-3"/>
    <property type="match status" value="1"/>
</dbReference>
<comment type="pathway">
    <text evidence="10">Membrane lipid metabolism; glycerophospholipid metabolism.</text>
</comment>
<dbReference type="SUPFAM" id="SSF51395">
    <property type="entry name" value="FMN-linked oxidoreductases"/>
    <property type="match status" value="1"/>
</dbReference>
<comment type="function">
    <text evidence="10">Prenyltransferase that catalyzes in vivo the transfer of the heptaprenyl moiety of heptaprenyl pyrophosphate (HepPP; 35 carbon atoms) to the C3 hydroxyl of sn-glycerol-1-phosphate (G1P), producing heptaprenylglyceryl phosphate (HepGP). This reaction is an ether-bond-formation step in the biosynthesis of archaea-type G1P-based membrane lipids found in Bacillales.</text>
</comment>